<feature type="transmembrane region" description="Helical" evidence="1">
    <location>
        <begin position="88"/>
        <end position="111"/>
    </location>
</feature>
<proteinExistence type="predicted"/>
<dbReference type="Proteomes" id="UP000253410">
    <property type="component" value="Unassembled WGS sequence"/>
</dbReference>
<evidence type="ECO:0000313" key="2">
    <source>
        <dbReference type="EMBL" id="RBL92057.1"/>
    </source>
</evidence>
<reference evidence="2 3" key="1">
    <citation type="submission" date="2018-05" db="EMBL/GenBank/DDBJ databases">
        <title>Chitinophaga sp. K3CV102501T nov., isolated from isolated from a monsoon evergreen broad-leaved forest soil.</title>
        <authorList>
            <person name="Lv Y."/>
        </authorList>
    </citation>
    <scope>NUCLEOTIDE SEQUENCE [LARGE SCALE GENOMIC DNA]</scope>
    <source>
        <strain evidence="2 3">GDMCC 1.1325</strain>
    </source>
</reference>
<feature type="transmembrane region" description="Helical" evidence="1">
    <location>
        <begin position="12"/>
        <end position="34"/>
    </location>
</feature>
<sequence>MNEKDARQLGATTALKCILPGVVLLEIMFLVWRSDPFNSIIFILSSQINPVDGILLVAIVLPVWLLGRKAGKDLLIKNKSYPITVVRYTFCLLSLPGSVFSLYTCLLPALMLQTMQC</sequence>
<name>A0A365Y0E5_9BACT</name>
<gene>
    <name evidence="2" type="ORF">DF182_05540</name>
</gene>
<evidence type="ECO:0000313" key="3">
    <source>
        <dbReference type="Proteomes" id="UP000253410"/>
    </source>
</evidence>
<keyword evidence="3" id="KW-1185">Reference proteome</keyword>
<dbReference type="AlphaFoldDB" id="A0A365Y0E5"/>
<keyword evidence="1" id="KW-1133">Transmembrane helix</keyword>
<dbReference type="RefSeq" id="WP_113614659.1">
    <property type="nucleotide sequence ID" value="NZ_QFFJ01000001.1"/>
</dbReference>
<keyword evidence="1" id="KW-0472">Membrane</keyword>
<accession>A0A365Y0E5</accession>
<dbReference type="EMBL" id="QFFJ01000001">
    <property type="protein sequence ID" value="RBL92057.1"/>
    <property type="molecule type" value="Genomic_DNA"/>
</dbReference>
<evidence type="ECO:0000256" key="1">
    <source>
        <dbReference type="SAM" id="Phobius"/>
    </source>
</evidence>
<keyword evidence="1" id="KW-0812">Transmembrane</keyword>
<organism evidence="2 3">
    <name type="scientific">Chitinophaga flava</name>
    <dbReference type="NCBI Taxonomy" id="2259036"/>
    <lineage>
        <taxon>Bacteria</taxon>
        <taxon>Pseudomonadati</taxon>
        <taxon>Bacteroidota</taxon>
        <taxon>Chitinophagia</taxon>
        <taxon>Chitinophagales</taxon>
        <taxon>Chitinophagaceae</taxon>
        <taxon>Chitinophaga</taxon>
    </lineage>
</organism>
<protein>
    <submittedName>
        <fullName evidence="2">Uncharacterized protein</fullName>
    </submittedName>
</protein>
<feature type="transmembrane region" description="Helical" evidence="1">
    <location>
        <begin position="40"/>
        <end position="67"/>
    </location>
</feature>
<comment type="caution">
    <text evidence="2">The sequence shown here is derived from an EMBL/GenBank/DDBJ whole genome shotgun (WGS) entry which is preliminary data.</text>
</comment>